<proteinExistence type="predicted"/>
<dbReference type="Proteomes" id="UP001142489">
    <property type="component" value="Unassembled WGS sequence"/>
</dbReference>
<dbReference type="EMBL" id="JAPFRF010000007">
    <property type="protein sequence ID" value="KAJ7326904.1"/>
    <property type="molecule type" value="Genomic_DNA"/>
</dbReference>
<accession>A0A9Q1B0T3</accession>
<protein>
    <submittedName>
        <fullName evidence="1">Uncharacterized protein</fullName>
    </submittedName>
</protein>
<keyword evidence="2" id="KW-1185">Reference proteome</keyword>
<dbReference type="AlphaFoldDB" id="A0A9Q1B0T3"/>
<name>A0A9Q1B0T3_9SAUR</name>
<organism evidence="1 2">
    <name type="scientific">Phrynocephalus forsythii</name>
    <dbReference type="NCBI Taxonomy" id="171643"/>
    <lineage>
        <taxon>Eukaryota</taxon>
        <taxon>Metazoa</taxon>
        <taxon>Chordata</taxon>
        <taxon>Craniata</taxon>
        <taxon>Vertebrata</taxon>
        <taxon>Euteleostomi</taxon>
        <taxon>Lepidosauria</taxon>
        <taxon>Squamata</taxon>
        <taxon>Bifurcata</taxon>
        <taxon>Unidentata</taxon>
        <taxon>Episquamata</taxon>
        <taxon>Toxicofera</taxon>
        <taxon>Iguania</taxon>
        <taxon>Acrodonta</taxon>
        <taxon>Agamidae</taxon>
        <taxon>Agaminae</taxon>
        <taxon>Phrynocephalus</taxon>
    </lineage>
</organism>
<evidence type="ECO:0000313" key="1">
    <source>
        <dbReference type="EMBL" id="KAJ7326904.1"/>
    </source>
</evidence>
<sequence>MKQKRGDLHTAEVKGNSSSIECYLWYLSVEQYAFRKNTWSPTTIMSPSTNLLILSCMESLLKTITGRYVFSAFVLAFRGHKSVSHW</sequence>
<reference evidence="1" key="1">
    <citation type="journal article" date="2023" name="DNA Res.">
        <title>Chromosome-level genome assembly of Phrynocephalus forsythii using third-generation DNA sequencing and Hi-C analysis.</title>
        <authorList>
            <person name="Qi Y."/>
            <person name="Zhao W."/>
            <person name="Zhao Y."/>
            <person name="Niu C."/>
            <person name="Cao S."/>
            <person name="Zhang Y."/>
        </authorList>
    </citation>
    <scope>NUCLEOTIDE SEQUENCE</scope>
    <source>
        <tissue evidence="1">Muscle</tissue>
    </source>
</reference>
<evidence type="ECO:0000313" key="2">
    <source>
        <dbReference type="Proteomes" id="UP001142489"/>
    </source>
</evidence>
<gene>
    <name evidence="1" type="ORF">JRQ81_016663</name>
</gene>
<comment type="caution">
    <text evidence="1">The sequence shown here is derived from an EMBL/GenBank/DDBJ whole genome shotgun (WGS) entry which is preliminary data.</text>
</comment>